<evidence type="ECO:0000256" key="1">
    <source>
        <dbReference type="ARBA" id="ARBA00004141"/>
    </source>
</evidence>
<feature type="transmembrane region" description="Helical" evidence="7">
    <location>
        <begin position="410"/>
        <end position="430"/>
    </location>
</feature>
<accession>E1ZLY6</accession>
<dbReference type="Proteomes" id="UP000008141">
    <property type="component" value="Unassembled WGS sequence"/>
</dbReference>
<dbReference type="AlphaFoldDB" id="E1ZLY6"/>
<feature type="region of interest" description="Disordered" evidence="6">
    <location>
        <begin position="262"/>
        <end position="353"/>
    </location>
</feature>
<dbReference type="PANTHER" id="PTHR31419:SF1">
    <property type="entry name" value="PROTEIN PIN-LIKES 6"/>
    <property type="match status" value="1"/>
</dbReference>
<feature type="compositionally biased region" description="Low complexity" evidence="6">
    <location>
        <begin position="321"/>
        <end position="336"/>
    </location>
</feature>
<feature type="transmembrane region" description="Helical" evidence="7">
    <location>
        <begin position="442"/>
        <end position="464"/>
    </location>
</feature>
<dbReference type="PANTHER" id="PTHR31419">
    <property type="entry name" value="PROTEIN PIN-LIKES 2"/>
    <property type="match status" value="1"/>
</dbReference>
<dbReference type="OMA" id="GVAYCCI"/>
<dbReference type="GeneID" id="17352755"/>
<comment type="subcellular location">
    <subcellularLocation>
        <location evidence="1">Membrane</location>
        <topology evidence="1">Multi-pass membrane protein</topology>
    </subcellularLocation>
</comment>
<keyword evidence="4 7" id="KW-0472">Membrane</keyword>
<keyword evidence="2 7" id="KW-0812">Transmembrane</keyword>
<dbReference type="GO" id="GO:0080162">
    <property type="term" value="P:endoplasmic reticulum to cytosol auxin transport"/>
    <property type="evidence" value="ECO:0007669"/>
    <property type="project" value="InterPro"/>
</dbReference>
<sequence length="584" mass="61493">MGAWFIGNTVRQNLLGTGAFEVSYDGTPIFSKLDTGRMPTLPELVAGIAEAMAAAGNPAGSGTEQSKRYSVSSVQAVCACVAASAATAVQGVVETATRRKLSIISFNLLLPAFNFFNLAQNIDVSTVTSYLPFAANSVLSNVLGMLMGWGSNWLVRTPLPLRYHVVAASGFGNLNSLPLLIVFAVCKHDDLPFYQVLGDQCTSMGFGYIAIGTAATQMFTWQALDAAMAAGGQPAGNSAAAGGAAAIQAHPDVRSFALDFSADSSSDGGADDRSERSSKISSSSRRSGGGAGADHARSDAPALRVKGSSTSSMPMVLQVPSRSSTRAASFSSAAGSPDRLPGSQMNGEGLGAGTESRAAAPLVVEVVMAGGVQEGQPGAQEQLDERPAPRPPSRARRYLRLVWLFTRENVLRMPCIGAGLGFIVGVITPIKDLLFPIESATLGFLMGALFSIQAALIFVSSFVLGSVLSKGPGSGTRALGWRPLLLVVLIRMAVLPLIGAVVVVGFVKLGWYKPLDPVYAFILLQQFCVPTANQMQNIASMSGNREREMGALIFWQYVCAFVAIPCWMVAYLWCMDHFFLYPGA</sequence>
<evidence type="ECO:0000313" key="9">
    <source>
        <dbReference type="Proteomes" id="UP000008141"/>
    </source>
</evidence>
<keyword evidence="9" id="KW-1185">Reference proteome</keyword>
<dbReference type="KEGG" id="cvr:CHLNCDRAFT_58621"/>
<evidence type="ECO:0000256" key="3">
    <source>
        <dbReference type="ARBA" id="ARBA00022989"/>
    </source>
</evidence>
<dbReference type="InParanoid" id="E1ZLY6"/>
<reference evidence="8 9" key="1">
    <citation type="journal article" date="2010" name="Plant Cell">
        <title>The Chlorella variabilis NC64A genome reveals adaptation to photosymbiosis, coevolution with viruses, and cryptic sex.</title>
        <authorList>
            <person name="Blanc G."/>
            <person name="Duncan G."/>
            <person name="Agarkova I."/>
            <person name="Borodovsky M."/>
            <person name="Gurnon J."/>
            <person name="Kuo A."/>
            <person name="Lindquist E."/>
            <person name="Lucas S."/>
            <person name="Pangilinan J."/>
            <person name="Polle J."/>
            <person name="Salamov A."/>
            <person name="Terry A."/>
            <person name="Yamada T."/>
            <person name="Dunigan D.D."/>
            <person name="Grigoriev I.V."/>
            <person name="Claverie J.M."/>
            <person name="Van Etten J.L."/>
        </authorList>
    </citation>
    <scope>NUCLEOTIDE SEQUENCE [LARGE SCALE GENOMIC DNA]</scope>
    <source>
        <strain evidence="8 9">NC64A</strain>
    </source>
</reference>
<dbReference type="EMBL" id="GL433852">
    <property type="protein sequence ID" value="EFN53349.1"/>
    <property type="molecule type" value="Genomic_DNA"/>
</dbReference>
<name>E1ZLY6_CHLVA</name>
<dbReference type="InterPro" id="IPR011893">
    <property type="entry name" value="Selenoprotein_Rdx-typ"/>
</dbReference>
<dbReference type="OrthoDB" id="60822at2759"/>
<dbReference type="FunCoup" id="E1ZLY6">
    <property type="interactions" value="530"/>
</dbReference>
<evidence type="ECO:0000256" key="5">
    <source>
        <dbReference type="ARBA" id="ARBA00023284"/>
    </source>
</evidence>
<dbReference type="InterPro" id="IPR039305">
    <property type="entry name" value="PILS2/6"/>
</dbReference>
<feature type="transmembrane region" description="Helical" evidence="7">
    <location>
        <begin position="551"/>
        <end position="573"/>
    </location>
</feature>
<evidence type="ECO:0000256" key="6">
    <source>
        <dbReference type="SAM" id="MobiDB-lite"/>
    </source>
</evidence>
<keyword evidence="3 7" id="KW-1133">Transmembrane helix</keyword>
<dbReference type="InterPro" id="IPR004776">
    <property type="entry name" value="Mem_transp_PIN-like"/>
</dbReference>
<protein>
    <submittedName>
        <fullName evidence="8">Uncharacterized protein</fullName>
    </submittedName>
</protein>
<proteinExistence type="predicted"/>
<dbReference type="Pfam" id="PF03547">
    <property type="entry name" value="Mem_trans"/>
    <property type="match status" value="1"/>
</dbReference>
<evidence type="ECO:0000256" key="2">
    <source>
        <dbReference type="ARBA" id="ARBA00022692"/>
    </source>
</evidence>
<evidence type="ECO:0000256" key="4">
    <source>
        <dbReference type="ARBA" id="ARBA00023136"/>
    </source>
</evidence>
<dbReference type="RefSeq" id="XP_005845451.1">
    <property type="nucleotide sequence ID" value="XM_005845389.1"/>
</dbReference>
<dbReference type="eggNOG" id="KOG2722">
    <property type="taxonomic scope" value="Eukaryota"/>
</dbReference>
<dbReference type="STRING" id="554065.E1ZLY6"/>
<gene>
    <name evidence="8" type="ORF">CHLNCDRAFT_58621</name>
</gene>
<dbReference type="GO" id="GO:0016020">
    <property type="term" value="C:membrane"/>
    <property type="evidence" value="ECO:0007669"/>
    <property type="project" value="UniProtKB-SubCell"/>
</dbReference>
<keyword evidence="5" id="KW-0676">Redox-active center</keyword>
<dbReference type="Gene3D" id="3.40.30.10">
    <property type="entry name" value="Glutaredoxin"/>
    <property type="match status" value="1"/>
</dbReference>
<dbReference type="Pfam" id="PF10262">
    <property type="entry name" value="Rdx"/>
    <property type="match status" value="1"/>
</dbReference>
<evidence type="ECO:0000256" key="7">
    <source>
        <dbReference type="SAM" id="Phobius"/>
    </source>
</evidence>
<organism evidence="9">
    <name type="scientific">Chlorella variabilis</name>
    <name type="common">Green alga</name>
    <dbReference type="NCBI Taxonomy" id="554065"/>
    <lineage>
        <taxon>Eukaryota</taxon>
        <taxon>Viridiplantae</taxon>
        <taxon>Chlorophyta</taxon>
        <taxon>core chlorophytes</taxon>
        <taxon>Trebouxiophyceae</taxon>
        <taxon>Chlorellales</taxon>
        <taxon>Chlorellaceae</taxon>
        <taxon>Chlorella clade</taxon>
        <taxon>Chlorella</taxon>
    </lineage>
</organism>
<feature type="transmembrane region" description="Helical" evidence="7">
    <location>
        <begin position="484"/>
        <end position="506"/>
    </location>
</feature>
<evidence type="ECO:0000313" key="8">
    <source>
        <dbReference type="EMBL" id="EFN53349.1"/>
    </source>
</evidence>